<dbReference type="Proteomes" id="UP000319143">
    <property type="component" value="Unassembled WGS sequence"/>
</dbReference>
<keyword evidence="2" id="KW-1185">Reference proteome</keyword>
<dbReference type="Gene3D" id="2.60.40.1120">
    <property type="entry name" value="Carboxypeptidase-like, regulatory domain"/>
    <property type="match status" value="1"/>
</dbReference>
<gene>
    <name evidence="1" type="ORF">Poly41_49100</name>
</gene>
<sequence>MKVGNPLTLEIVDHDGQPIPDVYVGIGQWRGTEAIYNEKRSSVPESGIPRKSDSKGIYQWDWAPEDAVVYRLGKQGFVTTEVGLVAREQPHRIELSPQMKIFGTVTDKQTGKPIGEFSVVPVKAFRPDFYSTSFQDRLQAKEGKFEIPIESHGQTGNRYMVRIEADGYRTAFSNKSMEVGDAPLREDFQLESAAPIEAQVVNPDGTRAFDFMVAVGTPTSAPQFRMERPDSSFGIAMKISGNSRFELPATFEPQLVRVFNDRRFAEIDLPSDGTLGKVRQ</sequence>
<accession>A0A5C6DAI3</accession>
<evidence type="ECO:0000313" key="1">
    <source>
        <dbReference type="EMBL" id="TWU33910.1"/>
    </source>
</evidence>
<comment type="caution">
    <text evidence="1">The sequence shown here is derived from an EMBL/GenBank/DDBJ whole genome shotgun (WGS) entry which is preliminary data.</text>
</comment>
<proteinExistence type="predicted"/>
<reference evidence="1 2" key="1">
    <citation type="submission" date="2019-02" db="EMBL/GenBank/DDBJ databases">
        <title>Deep-cultivation of Planctomycetes and their phenomic and genomic characterization uncovers novel biology.</title>
        <authorList>
            <person name="Wiegand S."/>
            <person name="Jogler M."/>
            <person name="Boedeker C."/>
            <person name="Pinto D."/>
            <person name="Vollmers J."/>
            <person name="Rivas-Marin E."/>
            <person name="Kohn T."/>
            <person name="Peeters S.H."/>
            <person name="Heuer A."/>
            <person name="Rast P."/>
            <person name="Oberbeckmann S."/>
            <person name="Bunk B."/>
            <person name="Jeske O."/>
            <person name="Meyerdierks A."/>
            <person name="Storesund J.E."/>
            <person name="Kallscheuer N."/>
            <person name="Luecker S."/>
            <person name="Lage O.M."/>
            <person name="Pohl T."/>
            <person name="Merkel B.J."/>
            <person name="Hornburger P."/>
            <person name="Mueller R.-W."/>
            <person name="Bruemmer F."/>
            <person name="Labrenz M."/>
            <person name="Spormann A.M."/>
            <person name="Op Den Camp H."/>
            <person name="Overmann J."/>
            <person name="Amann R."/>
            <person name="Jetten M.S.M."/>
            <person name="Mascher T."/>
            <person name="Medema M.H."/>
            <person name="Devos D.P."/>
            <person name="Kaster A.-K."/>
            <person name="Ovreas L."/>
            <person name="Rohde M."/>
            <person name="Galperin M.Y."/>
            <person name="Jogler C."/>
        </authorList>
    </citation>
    <scope>NUCLEOTIDE SEQUENCE [LARGE SCALE GENOMIC DNA]</scope>
    <source>
        <strain evidence="1 2">Poly41</strain>
    </source>
</reference>
<dbReference type="AlphaFoldDB" id="A0A5C6DAI3"/>
<name>A0A5C6DAI3_9BACT</name>
<evidence type="ECO:0000313" key="2">
    <source>
        <dbReference type="Proteomes" id="UP000319143"/>
    </source>
</evidence>
<protein>
    <recommendedName>
        <fullName evidence="3">Nickel uptake substrate-specific transmembrane region</fullName>
    </recommendedName>
</protein>
<evidence type="ECO:0008006" key="3">
    <source>
        <dbReference type="Google" id="ProtNLM"/>
    </source>
</evidence>
<dbReference type="EMBL" id="SJPV01000009">
    <property type="protein sequence ID" value="TWU33910.1"/>
    <property type="molecule type" value="Genomic_DNA"/>
</dbReference>
<organism evidence="1 2">
    <name type="scientific">Novipirellula artificiosorum</name>
    <dbReference type="NCBI Taxonomy" id="2528016"/>
    <lineage>
        <taxon>Bacteria</taxon>
        <taxon>Pseudomonadati</taxon>
        <taxon>Planctomycetota</taxon>
        <taxon>Planctomycetia</taxon>
        <taxon>Pirellulales</taxon>
        <taxon>Pirellulaceae</taxon>
        <taxon>Novipirellula</taxon>
    </lineage>
</organism>